<feature type="compositionally biased region" description="Polar residues" evidence="1">
    <location>
        <begin position="151"/>
        <end position="167"/>
    </location>
</feature>
<feature type="compositionally biased region" description="Basic and acidic residues" evidence="1">
    <location>
        <begin position="60"/>
        <end position="78"/>
    </location>
</feature>
<feature type="compositionally biased region" description="Low complexity" evidence="1">
    <location>
        <begin position="189"/>
        <end position="198"/>
    </location>
</feature>
<name>A0ABR1WWZ2_9PEZI</name>
<feature type="region of interest" description="Disordered" evidence="1">
    <location>
        <begin position="223"/>
        <end position="261"/>
    </location>
</feature>
<dbReference type="GeneID" id="92040019"/>
<feature type="compositionally biased region" description="Basic and acidic residues" evidence="1">
    <location>
        <begin position="245"/>
        <end position="255"/>
    </location>
</feature>
<protein>
    <submittedName>
        <fullName evidence="2">Uncharacterized protein</fullName>
    </submittedName>
</protein>
<feature type="compositionally biased region" description="Polar residues" evidence="1">
    <location>
        <begin position="112"/>
        <end position="123"/>
    </location>
</feature>
<reference evidence="2 3" key="1">
    <citation type="submission" date="2023-01" db="EMBL/GenBank/DDBJ databases">
        <title>Analysis of 21 Apiospora genomes using comparative genomics revels a genus with tremendous synthesis potential of carbohydrate active enzymes and secondary metabolites.</title>
        <authorList>
            <person name="Sorensen T."/>
        </authorList>
    </citation>
    <scope>NUCLEOTIDE SEQUENCE [LARGE SCALE GENOMIC DNA]</scope>
    <source>
        <strain evidence="2 3">CBS 114990</strain>
    </source>
</reference>
<dbReference type="RefSeq" id="XP_066670577.1">
    <property type="nucleotide sequence ID" value="XM_066806959.1"/>
</dbReference>
<keyword evidence="3" id="KW-1185">Reference proteome</keyword>
<feature type="compositionally biased region" description="Low complexity" evidence="1">
    <location>
        <begin position="135"/>
        <end position="145"/>
    </location>
</feature>
<organism evidence="2 3">
    <name type="scientific">Apiospora hydei</name>
    <dbReference type="NCBI Taxonomy" id="1337664"/>
    <lineage>
        <taxon>Eukaryota</taxon>
        <taxon>Fungi</taxon>
        <taxon>Dikarya</taxon>
        <taxon>Ascomycota</taxon>
        <taxon>Pezizomycotina</taxon>
        <taxon>Sordariomycetes</taxon>
        <taxon>Xylariomycetidae</taxon>
        <taxon>Amphisphaeriales</taxon>
        <taxon>Apiosporaceae</taxon>
        <taxon>Apiospora</taxon>
    </lineage>
</organism>
<evidence type="ECO:0000313" key="3">
    <source>
        <dbReference type="Proteomes" id="UP001433268"/>
    </source>
</evidence>
<evidence type="ECO:0000313" key="2">
    <source>
        <dbReference type="EMBL" id="KAK8087683.1"/>
    </source>
</evidence>
<feature type="region of interest" description="Disordered" evidence="1">
    <location>
        <begin position="1"/>
        <end position="208"/>
    </location>
</feature>
<proteinExistence type="predicted"/>
<gene>
    <name evidence="2" type="ORF">PG997_002644</name>
</gene>
<feature type="compositionally biased region" description="Basic and acidic residues" evidence="1">
    <location>
        <begin position="1"/>
        <end position="24"/>
    </location>
</feature>
<dbReference type="Proteomes" id="UP001433268">
    <property type="component" value="Unassembled WGS sequence"/>
</dbReference>
<comment type="caution">
    <text evidence="2">The sequence shown here is derived from an EMBL/GenBank/DDBJ whole genome shotgun (WGS) entry which is preliminary data.</text>
</comment>
<feature type="compositionally biased region" description="Polar residues" evidence="1">
    <location>
        <begin position="40"/>
        <end position="59"/>
    </location>
</feature>
<dbReference type="EMBL" id="JAQQWN010000004">
    <property type="protein sequence ID" value="KAK8087683.1"/>
    <property type="molecule type" value="Genomic_DNA"/>
</dbReference>
<accession>A0ABR1WWZ2</accession>
<evidence type="ECO:0000256" key="1">
    <source>
        <dbReference type="SAM" id="MobiDB-lite"/>
    </source>
</evidence>
<sequence length="261" mass="28742">MQHRRYQEASGHRSSHRDRVHDAQEKEEEQQEHHCFQTGDIKSTTTATGCIKSSRSTSPIDRRHQVSADIRFVLDSDPHQGPSSASPSASKPRRQLMADILLKKGNAVSDKSVFSLTSTTTPEAVQGRNGDNDDAQPVVEAQEQQPPSPSISSRAPTVQEEGSTVSQKQDREEVESVDVPFDDGNFAAPSTSPSTTSSIKPFTKHSATSEENTNIFLLAASTAPPLSSRRPDANSDAMQGQQQKRLRDPKSRRWGEACFRY</sequence>